<gene>
    <name evidence="6" type="ORF">LR48_Vigan04g245700</name>
</gene>
<dbReference type="Gene3D" id="1.10.246.220">
    <property type="match status" value="1"/>
</dbReference>
<evidence type="ECO:0000259" key="4">
    <source>
        <dbReference type="PROSITE" id="PS50090"/>
    </source>
</evidence>
<evidence type="ECO:0000256" key="3">
    <source>
        <dbReference type="SAM" id="MobiDB-lite"/>
    </source>
</evidence>
<dbReference type="Gramene" id="KOM42259">
    <property type="protein sequence ID" value="KOM42259"/>
    <property type="gene ID" value="LR48_Vigan04g245700"/>
</dbReference>
<dbReference type="PROSITE" id="PS51294">
    <property type="entry name" value="HTH_MYB"/>
    <property type="match status" value="1"/>
</dbReference>
<reference evidence="7" key="1">
    <citation type="journal article" date="2015" name="Proc. Natl. Acad. Sci. U.S.A.">
        <title>Genome sequencing of adzuki bean (Vigna angularis) provides insight into high starch and low fat accumulation and domestication.</title>
        <authorList>
            <person name="Yang K."/>
            <person name="Tian Z."/>
            <person name="Chen C."/>
            <person name="Luo L."/>
            <person name="Zhao B."/>
            <person name="Wang Z."/>
            <person name="Yu L."/>
            <person name="Li Y."/>
            <person name="Sun Y."/>
            <person name="Li W."/>
            <person name="Chen Y."/>
            <person name="Li Y."/>
            <person name="Zhang Y."/>
            <person name="Ai D."/>
            <person name="Zhao J."/>
            <person name="Shang C."/>
            <person name="Ma Y."/>
            <person name="Wu B."/>
            <person name="Wang M."/>
            <person name="Gao L."/>
            <person name="Sun D."/>
            <person name="Zhang P."/>
            <person name="Guo F."/>
            <person name="Wang W."/>
            <person name="Li Y."/>
            <person name="Wang J."/>
            <person name="Varshney R.K."/>
            <person name="Wang J."/>
            <person name="Ling H.Q."/>
            <person name="Wan P."/>
        </authorList>
    </citation>
    <scope>NUCLEOTIDE SEQUENCE</scope>
    <source>
        <strain evidence="7">cv. Jingnong 6</strain>
    </source>
</reference>
<evidence type="ECO:0000313" key="7">
    <source>
        <dbReference type="Proteomes" id="UP000053144"/>
    </source>
</evidence>
<dbReference type="SUPFAM" id="SSF46689">
    <property type="entry name" value="Homeodomain-like"/>
    <property type="match status" value="1"/>
</dbReference>
<dbReference type="Proteomes" id="UP000053144">
    <property type="component" value="Chromosome 4"/>
</dbReference>
<sequence>MDAHGQWLLEFLLRSPDTENKDNLIKDVLRMISVSDLDFRIKKIFLLKTLQNDFSSHSITETLLKTLELLEEVFRCDASPVTATMSAAYCAVAVECTIKYLQVNLYNHNAPYLRAVNRIWQLRIPQMIGSGSREGSLLFSVELEQWRKDIETSVLDLQVRERLASIDTRRDAIIKLRAFLEEAWTVMDSSFGPLAATEHKRNQEGEVQKCSIVAAENLHLPKTIEVEKIGDCISEELLAKDSLAKIVEVEKVGDCISGELQDMAKNSLPTTVEVEKVGDCISEEVQALAKDTLTTTMEDNEDARQTVEADVSSPQDINDNEADHVEKGQASIPSNCEQRPNLMEKNSTARVDEWDSIDGLEGVSRFNLPSPKRRKLPPLKIYKPTDITKRRKAKRWSQLEEDTLKNGVEKFGKGNWKLILNAHQDIFEERTEVDLKDKWRNMTRYEFANKS</sequence>
<protein>
    <submittedName>
        <fullName evidence="6">Uncharacterized protein</fullName>
    </submittedName>
</protein>
<organism evidence="6 7">
    <name type="scientific">Phaseolus angularis</name>
    <name type="common">Azuki bean</name>
    <name type="synonym">Vigna angularis</name>
    <dbReference type="NCBI Taxonomy" id="3914"/>
    <lineage>
        <taxon>Eukaryota</taxon>
        <taxon>Viridiplantae</taxon>
        <taxon>Streptophyta</taxon>
        <taxon>Embryophyta</taxon>
        <taxon>Tracheophyta</taxon>
        <taxon>Spermatophyta</taxon>
        <taxon>Magnoliopsida</taxon>
        <taxon>eudicotyledons</taxon>
        <taxon>Gunneridae</taxon>
        <taxon>Pentapetalae</taxon>
        <taxon>rosids</taxon>
        <taxon>fabids</taxon>
        <taxon>Fabales</taxon>
        <taxon>Fabaceae</taxon>
        <taxon>Papilionoideae</taxon>
        <taxon>50 kb inversion clade</taxon>
        <taxon>NPAAA clade</taxon>
        <taxon>indigoferoid/millettioid clade</taxon>
        <taxon>Phaseoleae</taxon>
        <taxon>Vigna</taxon>
    </lineage>
</organism>
<evidence type="ECO:0000256" key="1">
    <source>
        <dbReference type="ARBA" id="ARBA00004123"/>
    </source>
</evidence>
<dbReference type="InterPro" id="IPR001005">
    <property type="entry name" value="SANT/Myb"/>
</dbReference>
<evidence type="ECO:0000256" key="2">
    <source>
        <dbReference type="ARBA" id="ARBA00023242"/>
    </source>
</evidence>
<dbReference type="OMA" id="MWPMFAS"/>
<dbReference type="KEGG" id="var:108331610"/>
<dbReference type="PROSITE" id="PS50090">
    <property type="entry name" value="MYB_LIKE"/>
    <property type="match status" value="1"/>
</dbReference>
<dbReference type="CDD" id="cd11660">
    <property type="entry name" value="SANT_TRF"/>
    <property type="match status" value="1"/>
</dbReference>
<keyword evidence="2" id="KW-0539">Nucleus</keyword>
<evidence type="ECO:0000313" key="6">
    <source>
        <dbReference type="EMBL" id="KOM42259.1"/>
    </source>
</evidence>
<name>A0A0L9UI71_PHAAN</name>
<accession>A0A0L9UI71</accession>
<evidence type="ECO:0000259" key="5">
    <source>
        <dbReference type="PROSITE" id="PS51294"/>
    </source>
</evidence>
<dbReference type="InterPro" id="IPR017930">
    <property type="entry name" value="Myb_dom"/>
</dbReference>
<comment type="subcellular location">
    <subcellularLocation>
        <location evidence="1">Nucleus</location>
    </subcellularLocation>
</comment>
<dbReference type="SMART" id="SM00717">
    <property type="entry name" value="SANT"/>
    <property type="match status" value="1"/>
</dbReference>
<feature type="domain" description="HTH myb-type" evidence="5">
    <location>
        <begin position="388"/>
        <end position="447"/>
    </location>
</feature>
<dbReference type="GO" id="GO:0005634">
    <property type="term" value="C:nucleus"/>
    <property type="evidence" value="ECO:0007669"/>
    <property type="project" value="UniProtKB-SubCell"/>
</dbReference>
<dbReference type="EMBL" id="CM003374">
    <property type="protein sequence ID" value="KOM42259.1"/>
    <property type="molecule type" value="Genomic_DNA"/>
</dbReference>
<dbReference type="Pfam" id="PF00249">
    <property type="entry name" value="Myb_DNA-binding"/>
    <property type="match status" value="1"/>
</dbReference>
<dbReference type="AlphaFoldDB" id="A0A0L9UI71"/>
<feature type="domain" description="Myb-like" evidence="4">
    <location>
        <begin position="388"/>
        <end position="443"/>
    </location>
</feature>
<proteinExistence type="predicted"/>
<dbReference type="OrthoDB" id="608866at2759"/>
<dbReference type="InterPro" id="IPR009057">
    <property type="entry name" value="Homeodomain-like_sf"/>
</dbReference>
<dbReference type="PANTHER" id="PTHR46993">
    <property type="entry name" value="MYB TRANSCRIPTION FACTOR"/>
    <property type="match status" value="1"/>
</dbReference>
<feature type="region of interest" description="Disordered" evidence="3">
    <location>
        <begin position="298"/>
        <end position="320"/>
    </location>
</feature>
<dbReference type="PANTHER" id="PTHR46993:SF6">
    <property type="entry name" value="MYB TRANSCRIPTION FACTOR"/>
    <property type="match status" value="1"/>
</dbReference>